<dbReference type="GeneID" id="95350248"/>
<dbReference type="EMBL" id="JQBK01000016">
    <property type="protein sequence ID" value="KRN86610.1"/>
    <property type="molecule type" value="Genomic_DNA"/>
</dbReference>
<proteinExistence type="predicted"/>
<dbReference type="EMBL" id="LT630287">
    <property type="protein sequence ID" value="SFV41573.1"/>
    <property type="molecule type" value="Genomic_DNA"/>
</dbReference>
<gene>
    <name evidence="2" type="ORF">IV43_GL000613</name>
    <name evidence="3" type="ORF">LAC1533_2148</name>
</gene>
<dbReference type="Gene3D" id="3.40.630.30">
    <property type="match status" value="1"/>
</dbReference>
<evidence type="ECO:0000259" key="1">
    <source>
        <dbReference type="PROSITE" id="PS51186"/>
    </source>
</evidence>
<evidence type="ECO:0000313" key="3">
    <source>
        <dbReference type="EMBL" id="SFV41573.1"/>
    </source>
</evidence>
<dbReference type="SUPFAM" id="SSF55729">
    <property type="entry name" value="Acyl-CoA N-acyltransferases (Nat)"/>
    <property type="match status" value="1"/>
</dbReference>
<evidence type="ECO:0000313" key="5">
    <source>
        <dbReference type="Proteomes" id="UP000190935"/>
    </source>
</evidence>
<reference evidence="3" key="3">
    <citation type="submission" date="2016-11" db="EMBL/GenBank/DDBJ databases">
        <authorList>
            <person name="Jaros S."/>
            <person name="Januszkiewicz K."/>
            <person name="Wedrychowicz H."/>
        </authorList>
    </citation>
    <scope>NUCLEOTIDE SEQUENCE [LARGE SCALE GENOMIC DNA]</scope>
    <source>
        <strain evidence="3">ACA-DC 1533</strain>
    </source>
</reference>
<name>A0A0R2KAV7_9LACO</name>
<feature type="domain" description="N-acetyltransferase" evidence="1">
    <location>
        <begin position="4"/>
        <end position="174"/>
    </location>
</feature>
<dbReference type="Proteomes" id="UP000190935">
    <property type="component" value="Chromosome I"/>
</dbReference>
<dbReference type="OrthoDB" id="9796381at2"/>
<organism evidence="2 4">
    <name type="scientific">Ligilactobacillus acidipiscis</name>
    <dbReference type="NCBI Taxonomy" id="89059"/>
    <lineage>
        <taxon>Bacteria</taxon>
        <taxon>Bacillati</taxon>
        <taxon>Bacillota</taxon>
        <taxon>Bacilli</taxon>
        <taxon>Lactobacillales</taxon>
        <taxon>Lactobacillaceae</taxon>
        <taxon>Ligilactobacillus</taxon>
    </lineage>
</organism>
<evidence type="ECO:0000313" key="2">
    <source>
        <dbReference type="EMBL" id="KRN86610.1"/>
    </source>
</evidence>
<dbReference type="Proteomes" id="UP000051491">
    <property type="component" value="Unassembled WGS sequence"/>
</dbReference>
<reference evidence="2 4" key="1">
    <citation type="journal article" date="2015" name="Genome Announc.">
        <title>Expanding the biotechnology potential of lactobacilli through comparative genomics of 213 strains and associated genera.</title>
        <authorList>
            <person name="Sun Z."/>
            <person name="Harris H.M."/>
            <person name="McCann A."/>
            <person name="Guo C."/>
            <person name="Argimon S."/>
            <person name="Zhang W."/>
            <person name="Yang X."/>
            <person name="Jeffery I.B."/>
            <person name="Cooney J.C."/>
            <person name="Kagawa T.F."/>
            <person name="Liu W."/>
            <person name="Song Y."/>
            <person name="Salvetti E."/>
            <person name="Wrobel A."/>
            <person name="Rasinkangas P."/>
            <person name="Parkhill J."/>
            <person name="Rea M.C."/>
            <person name="O'Sullivan O."/>
            <person name="Ritari J."/>
            <person name="Douillard F.P."/>
            <person name="Paul Ross R."/>
            <person name="Yang R."/>
            <person name="Briner A.E."/>
            <person name="Felis G.E."/>
            <person name="de Vos W.M."/>
            <person name="Barrangou R."/>
            <person name="Klaenhammer T.R."/>
            <person name="Caufield P.W."/>
            <person name="Cui Y."/>
            <person name="Zhang H."/>
            <person name="O'Toole P.W."/>
        </authorList>
    </citation>
    <scope>NUCLEOTIDE SEQUENCE [LARGE SCALE GENOMIC DNA]</scope>
    <source>
        <strain evidence="2 4">DSM 15353</strain>
    </source>
</reference>
<evidence type="ECO:0000313" key="4">
    <source>
        <dbReference type="Proteomes" id="UP000051491"/>
    </source>
</evidence>
<keyword evidence="2" id="KW-0808">Transferase</keyword>
<sequence length="174" mass="19860">MSLIYLRKANRDHLEQIMNVVHDAQENLNAAGIDQWKNGYPDKFNILSDIDQNSLYEIMFEKQIAGIITIQDTPEPNYKTLSGGKWLGSDNYATIHRLAIDSSFSHQGLGKMALISALSLIREQQITSVRVDTHRKNQRVQHLVTQLGFKYRGVIHIVDPHGDLDNDAYELIME</sequence>
<dbReference type="CDD" id="cd04301">
    <property type="entry name" value="NAT_SF"/>
    <property type="match status" value="1"/>
</dbReference>
<dbReference type="InterPro" id="IPR000182">
    <property type="entry name" value="GNAT_dom"/>
</dbReference>
<dbReference type="PROSITE" id="PS51186">
    <property type="entry name" value="GNAT"/>
    <property type="match status" value="1"/>
</dbReference>
<reference evidence="5" key="2">
    <citation type="submission" date="2016-11" db="EMBL/GenBank/DDBJ databases">
        <authorList>
            <person name="Papadimitriou K."/>
        </authorList>
    </citation>
    <scope>NUCLEOTIDE SEQUENCE [LARGE SCALE GENOMIC DNA]</scope>
    <source>
        <strain evidence="5">ACA-DC 1533</strain>
    </source>
</reference>
<dbReference type="AlphaFoldDB" id="A0A0R2KAV7"/>
<dbReference type="GO" id="GO:0016747">
    <property type="term" value="F:acyltransferase activity, transferring groups other than amino-acyl groups"/>
    <property type="evidence" value="ECO:0007669"/>
    <property type="project" value="InterPro"/>
</dbReference>
<dbReference type="KEGG" id="laca:LAC1533_2148"/>
<dbReference type="InterPro" id="IPR016181">
    <property type="entry name" value="Acyl_CoA_acyltransferase"/>
</dbReference>
<protein>
    <submittedName>
        <fullName evidence="2 3">Acetyltransferase</fullName>
    </submittedName>
</protein>
<dbReference type="Pfam" id="PF00583">
    <property type="entry name" value="Acetyltransf_1"/>
    <property type="match status" value="1"/>
</dbReference>
<dbReference type="RefSeq" id="WP_010497777.1">
    <property type="nucleotide sequence ID" value="NZ_JBHUGU010000002.1"/>
</dbReference>
<dbReference type="PATRIC" id="fig|89059.3.peg.633"/>
<accession>A0A0R2KAV7</accession>